<dbReference type="GO" id="GO:0005789">
    <property type="term" value="C:endoplasmic reticulum membrane"/>
    <property type="evidence" value="ECO:0007669"/>
    <property type="project" value="TreeGrafter"/>
</dbReference>
<keyword evidence="4 5" id="KW-0808">Transferase</keyword>
<evidence type="ECO:0000256" key="1">
    <source>
        <dbReference type="ARBA" id="ARBA00001946"/>
    </source>
</evidence>
<dbReference type="UniPathway" id="UPA00767">
    <property type="reaction ID" value="UER00751"/>
</dbReference>
<evidence type="ECO:0000256" key="5">
    <source>
        <dbReference type="RuleBase" id="RU368088"/>
    </source>
</evidence>
<dbReference type="SFLD" id="SFLDS00005">
    <property type="entry name" value="Isoprenoid_Synthase_Type_I"/>
    <property type="match status" value="1"/>
</dbReference>
<dbReference type="InterPro" id="IPR019845">
    <property type="entry name" value="Squalene/phytoene_synthase_CS"/>
</dbReference>
<dbReference type="EC" id="2.5.1.21" evidence="3 5"/>
<dbReference type="PROSITE" id="PS01044">
    <property type="entry name" value="SQUALEN_PHYTOEN_SYN_1"/>
    <property type="match status" value="1"/>
</dbReference>
<evidence type="ECO:0000256" key="4">
    <source>
        <dbReference type="ARBA" id="ARBA00022679"/>
    </source>
</evidence>
<dbReference type="InterPro" id="IPR006449">
    <property type="entry name" value="Squal_synth-like"/>
</dbReference>
<comment type="function">
    <text evidence="5">Catalyzes the condensation of 2 farnesyl pyrophosphate (FPP) moieties to form squalene.</text>
</comment>
<dbReference type="GO" id="GO:0051996">
    <property type="term" value="F:squalene synthase [NAD(P)H] activity"/>
    <property type="evidence" value="ECO:0007669"/>
    <property type="project" value="UniProtKB-UniRule"/>
</dbReference>
<dbReference type="SUPFAM" id="SSF48576">
    <property type="entry name" value="Terpenoid synthases"/>
    <property type="match status" value="1"/>
</dbReference>
<dbReference type="AlphaFoldDB" id="A0A2R5GLG2"/>
<proteinExistence type="inferred from homology"/>
<reference evidence="6 7" key="1">
    <citation type="submission" date="2017-12" db="EMBL/GenBank/DDBJ databases">
        <title>Sequencing, de novo assembly and annotation of complete genome of a new Thraustochytrid species, strain FCC1311.</title>
        <authorList>
            <person name="Sedici K."/>
            <person name="Godart F."/>
            <person name="Aiese Cigliano R."/>
            <person name="Sanseverino W."/>
            <person name="Barakat M."/>
            <person name="Ortet P."/>
            <person name="Marechal E."/>
            <person name="Cagnac O."/>
            <person name="Amato A."/>
        </authorList>
    </citation>
    <scope>NUCLEOTIDE SEQUENCE [LARGE SCALE GENOMIC DNA]</scope>
</reference>
<dbReference type="PANTHER" id="PTHR11626:SF2">
    <property type="entry name" value="SQUALENE SYNTHASE"/>
    <property type="match status" value="1"/>
</dbReference>
<name>A0A2R5GLG2_9STRA</name>
<organism evidence="6 7">
    <name type="scientific">Hondaea fermentalgiana</name>
    <dbReference type="NCBI Taxonomy" id="2315210"/>
    <lineage>
        <taxon>Eukaryota</taxon>
        <taxon>Sar</taxon>
        <taxon>Stramenopiles</taxon>
        <taxon>Bigyra</taxon>
        <taxon>Labyrinthulomycetes</taxon>
        <taxon>Thraustochytrida</taxon>
        <taxon>Thraustochytriidae</taxon>
        <taxon>Hondaea</taxon>
    </lineage>
</organism>
<dbReference type="SFLD" id="SFLDG01018">
    <property type="entry name" value="Squalene/Phytoene_Synthase_Lik"/>
    <property type="match status" value="1"/>
</dbReference>
<dbReference type="Gene3D" id="1.10.600.10">
    <property type="entry name" value="Farnesyl Diphosphate Synthase"/>
    <property type="match status" value="1"/>
</dbReference>
<comment type="catalytic activity">
    <reaction evidence="5">
        <text>2 (2E,6E)-farnesyl diphosphate + NADH + H(+) = squalene + 2 diphosphate + NAD(+)</text>
        <dbReference type="Rhea" id="RHEA:32299"/>
        <dbReference type="ChEBI" id="CHEBI:15378"/>
        <dbReference type="ChEBI" id="CHEBI:15440"/>
        <dbReference type="ChEBI" id="CHEBI:33019"/>
        <dbReference type="ChEBI" id="CHEBI:57540"/>
        <dbReference type="ChEBI" id="CHEBI:57945"/>
        <dbReference type="ChEBI" id="CHEBI:175763"/>
        <dbReference type="EC" id="2.5.1.21"/>
    </reaction>
</comment>
<comment type="pathway">
    <text evidence="5">Terpene metabolism; lanosterol biosynthesis; lanosterol from farnesyl diphosphate: step 1/3.</text>
</comment>
<comment type="catalytic activity">
    <reaction evidence="5">
        <text>2 (2E,6E)-farnesyl diphosphate + NADPH + H(+) = squalene + 2 diphosphate + NADP(+)</text>
        <dbReference type="Rhea" id="RHEA:32295"/>
        <dbReference type="ChEBI" id="CHEBI:15378"/>
        <dbReference type="ChEBI" id="CHEBI:15440"/>
        <dbReference type="ChEBI" id="CHEBI:33019"/>
        <dbReference type="ChEBI" id="CHEBI:57783"/>
        <dbReference type="ChEBI" id="CHEBI:58349"/>
        <dbReference type="ChEBI" id="CHEBI:175763"/>
        <dbReference type="EC" id="2.5.1.21"/>
    </reaction>
</comment>
<comment type="similarity">
    <text evidence="2 5">Belongs to the phytoene/squalene synthase family.</text>
</comment>
<dbReference type="InterPro" id="IPR044844">
    <property type="entry name" value="Trans_IPPS_euk-type"/>
</dbReference>
<dbReference type="InterPro" id="IPR008949">
    <property type="entry name" value="Isoprenoid_synthase_dom_sf"/>
</dbReference>
<evidence type="ECO:0000313" key="6">
    <source>
        <dbReference type="EMBL" id="GBG31736.1"/>
    </source>
</evidence>
<keyword evidence="7" id="KW-1185">Reference proteome</keyword>
<dbReference type="InterPro" id="IPR002060">
    <property type="entry name" value="Squ/phyt_synthse"/>
</dbReference>
<evidence type="ECO:0000313" key="7">
    <source>
        <dbReference type="Proteomes" id="UP000241890"/>
    </source>
</evidence>
<evidence type="ECO:0000256" key="3">
    <source>
        <dbReference type="ARBA" id="ARBA00012373"/>
    </source>
</evidence>
<dbReference type="Pfam" id="PF00494">
    <property type="entry name" value="SQS_PSY"/>
    <property type="match status" value="1"/>
</dbReference>
<dbReference type="Proteomes" id="UP000241890">
    <property type="component" value="Unassembled WGS sequence"/>
</dbReference>
<dbReference type="NCBIfam" id="TIGR01559">
    <property type="entry name" value="squal_synth"/>
    <property type="match status" value="1"/>
</dbReference>
<dbReference type="GO" id="GO:0055056">
    <property type="term" value="F:D-glucose transmembrane transporter activity"/>
    <property type="evidence" value="ECO:0007669"/>
    <property type="project" value="UniProtKB-UniRule"/>
</dbReference>
<protein>
    <recommendedName>
        <fullName evidence="3 5">Squalene synthase</fullName>
        <shortName evidence="5">SQS</shortName>
        <shortName evidence="5">SS</shortName>
        <ecNumber evidence="3 5">2.5.1.21</ecNumber>
    </recommendedName>
</protein>
<dbReference type="GO" id="GO:0008610">
    <property type="term" value="P:lipid biosynthetic process"/>
    <property type="evidence" value="ECO:0007669"/>
    <property type="project" value="InterPro"/>
</dbReference>
<evidence type="ECO:0000256" key="2">
    <source>
        <dbReference type="ARBA" id="ARBA00006251"/>
    </source>
</evidence>
<sequence>MVTFSLEVLICFVLVDFLVASQWGSLIAAFTTFLFILSQLDVLSTSRKEDKKQGGYGQIQEIKHPLIQMLRPSELYAVMRYKTGAFSRPSYLGAGLERLNLDKDHIEFCSVKLKQVSRSFATVITFLPNTSEAPIRLAVGIFYIVLRALDTVEDDMNLANFDSYVLDEDKTDVGDARLAAKERLLRQFATRLRDSVEGAAHKHQPLAGFGEGAERELVENMEAVVYSMSVLPPKLQEVIYDITDEMAVGMAEFASRDLKNGTEDEKDFEHYCHTVAGTVGDGLTRIFAAGGYCPADLVNRRDLWDSMGSFLQRTNIIRDYLEDLVDGRAWWPRSVWELYVPKDSSEFARSKSLSRLADTASIESGQSTSCLNHMIADALERVNHCLQYLENFDDPDIVSFCALPQVMAIATLSVCFDNPKVFQGVVKIRKGQAARIMLDLSPMEHPDIRDLQSNYLEWFARCTREIQQKAQRASRLDPQAQRVDTICSKIVKVVDAKLQCLQESSTPLGRPHAD</sequence>
<dbReference type="OrthoDB" id="510307at2759"/>
<comment type="caution">
    <text evidence="6">The sequence shown here is derived from an EMBL/GenBank/DDBJ whole genome shotgun (WGS) entry which is preliminary data.</text>
</comment>
<gene>
    <name evidence="6" type="ORF">FCC1311_077121</name>
</gene>
<accession>A0A2R5GLG2</accession>
<dbReference type="InParanoid" id="A0A2R5GLG2"/>
<comment type="cofactor">
    <cofactor evidence="1 5">
        <name>Mg(2+)</name>
        <dbReference type="ChEBI" id="CHEBI:18420"/>
    </cofactor>
</comment>
<dbReference type="GO" id="GO:0045338">
    <property type="term" value="P:farnesyl diphosphate metabolic process"/>
    <property type="evidence" value="ECO:0007669"/>
    <property type="project" value="InterPro"/>
</dbReference>
<dbReference type="EMBL" id="BEYU01000105">
    <property type="protein sequence ID" value="GBG31736.1"/>
    <property type="molecule type" value="Genomic_DNA"/>
</dbReference>
<dbReference type="PANTHER" id="PTHR11626">
    <property type="entry name" value="FARNESYL-DIPHOSPHATE FARNESYLTRANSFERASE"/>
    <property type="match status" value="1"/>
</dbReference>